<dbReference type="Pfam" id="PF00563">
    <property type="entry name" value="EAL"/>
    <property type="match status" value="1"/>
</dbReference>
<feature type="domain" description="PAC" evidence="2">
    <location>
        <begin position="1006"/>
        <end position="1056"/>
    </location>
</feature>
<dbReference type="SMART" id="SM00086">
    <property type="entry name" value="PAC"/>
    <property type="match status" value="7"/>
</dbReference>
<dbReference type="CDD" id="cd00130">
    <property type="entry name" value="PAS"/>
    <property type="match status" value="6"/>
</dbReference>
<dbReference type="Pfam" id="PF00990">
    <property type="entry name" value="GGDEF"/>
    <property type="match status" value="1"/>
</dbReference>
<dbReference type="InterPro" id="IPR013767">
    <property type="entry name" value="PAS_fold"/>
</dbReference>
<dbReference type="NCBIfam" id="TIGR00229">
    <property type="entry name" value="sensory_box"/>
    <property type="match status" value="7"/>
</dbReference>
<dbReference type="Gene3D" id="3.30.70.270">
    <property type="match status" value="1"/>
</dbReference>
<dbReference type="EMBL" id="CP071182">
    <property type="protein sequence ID" value="QSO48357.1"/>
    <property type="molecule type" value="Genomic_DNA"/>
</dbReference>
<dbReference type="PANTHER" id="PTHR44757">
    <property type="entry name" value="DIGUANYLATE CYCLASE DGCP"/>
    <property type="match status" value="1"/>
</dbReference>
<dbReference type="InterPro" id="IPR013656">
    <property type="entry name" value="PAS_4"/>
</dbReference>
<name>A0A9X7W1B3_9BACL</name>
<feature type="domain" description="PAS" evidence="1">
    <location>
        <begin position="808"/>
        <end position="878"/>
    </location>
</feature>
<feature type="domain" description="PAS" evidence="1">
    <location>
        <begin position="656"/>
        <end position="726"/>
    </location>
</feature>
<dbReference type="FunFam" id="3.20.20.450:FF:000001">
    <property type="entry name" value="Cyclic di-GMP phosphodiesterase yahA"/>
    <property type="match status" value="1"/>
</dbReference>
<reference evidence="5 6" key="1">
    <citation type="submission" date="2021-02" db="EMBL/GenBank/DDBJ databases">
        <title>Alicyclobacillus curvatus sp. nov. and Alicyclobacillus mengziensis sp. nov., two acidophilic bacteria isolated from acid mine drainage.</title>
        <authorList>
            <person name="Huang Y."/>
        </authorList>
    </citation>
    <scope>NUCLEOTIDE SEQUENCE [LARGE SCALE GENOMIC DNA]</scope>
    <source>
        <strain evidence="5 6">S30H14</strain>
    </source>
</reference>
<accession>A0A9X7W1B3</accession>
<dbReference type="InterPro" id="IPR001633">
    <property type="entry name" value="EAL_dom"/>
</dbReference>
<feature type="domain" description="PAS" evidence="1">
    <location>
        <begin position="530"/>
        <end position="575"/>
    </location>
</feature>
<dbReference type="InterPro" id="IPR000160">
    <property type="entry name" value="GGDEF_dom"/>
</dbReference>
<feature type="domain" description="PAC" evidence="2">
    <location>
        <begin position="880"/>
        <end position="931"/>
    </location>
</feature>
<dbReference type="RefSeq" id="WP_206657692.1">
    <property type="nucleotide sequence ID" value="NZ_CP071182.1"/>
</dbReference>
<dbReference type="PROSITE" id="PS50113">
    <property type="entry name" value="PAC"/>
    <property type="match status" value="4"/>
</dbReference>
<feature type="domain" description="GGDEF" evidence="4">
    <location>
        <begin position="1214"/>
        <end position="1347"/>
    </location>
</feature>
<dbReference type="SMART" id="SM00052">
    <property type="entry name" value="EAL"/>
    <property type="match status" value="1"/>
</dbReference>
<feature type="domain" description="EAL" evidence="3">
    <location>
        <begin position="3"/>
        <end position="256"/>
    </location>
</feature>
<dbReference type="Gene3D" id="3.30.450.20">
    <property type="entry name" value="PAS domain"/>
    <property type="match status" value="7"/>
</dbReference>
<dbReference type="CDD" id="cd01948">
    <property type="entry name" value="EAL"/>
    <property type="match status" value="1"/>
</dbReference>
<dbReference type="InterPro" id="IPR052155">
    <property type="entry name" value="Biofilm_reg_signaling"/>
</dbReference>
<dbReference type="InterPro" id="IPR000700">
    <property type="entry name" value="PAS-assoc_C"/>
</dbReference>
<evidence type="ECO:0000313" key="6">
    <source>
        <dbReference type="Proteomes" id="UP000663505"/>
    </source>
</evidence>
<dbReference type="Proteomes" id="UP000663505">
    <property type="component" value="Chromosome"/>
</dbReference>
<dbReference type="PROSITE" id="PS50887">
    <property type="entry name" value="GGDEF"/>
    <property type="match status" value="1"/>
</dbReference>
<dbReference type="SUPFAM" id="SSF55785">
    <property type="entry name" value="PYP-like sensor domain (PAS domain)"/>
    <property type="match status" value="7"/>
</dbReference>
<dbReference type="Pfam" id="PF08448">
    <property type="entry name" value="PAS_4"/>
    <property type="match status" value="3"/>
</dbReference>
<dbReference type="NCBIfam" id="TIGR00254">
    <property type="entry name" value="GGDEF"/>
    <property type="match status" value="1"/>
</dbReference>
<evidence type="ECO:0000259" key="3">
    <source>
        <dbReference type="PROSITE" id="PS50883"/>
    </source>
</evidence>
<dbReference type="Gene3D" id="3.20.20.450">
    <property type="entry name" value="EAL domain"/>
    <property type="match status" value="1"/>
</dbReference>
<feature type="domain" description="PAC" evidence="2">
    <location>
        <begin position="1130"/>
        <end position="1182"/>
    </location>
</feature>
<gene>
    <name evidence="5" type="ORF">JZ786_05045</name>
</gene>
<dbReference type="InterPro" id="IPR001610">
    <property type="entry name" value="PAC"/>
</dbReference>
<dbReference type="CDD" id="cd01949">
    <property type="entry name" value="GGDEF"/>
    <property type="match status" value="1"/>
</dbReference>
<evidence type="ECO:0000259" key="1">
    <source>
        <dbReference type="PROSITE" id="PS50112"/>
    </source>
</evidence>
<feature type="domain" description="PAC" evidence="2">
    <location>
        <begin position="603"/>
        <end position="655"/>
    </location>
</feature>
<dbReference type="PANTHER" id="PTHR44757:SF2">
    <property type="entry name" value="BIOFILM ARCHITECTURE MAINTENANCE PROTEIN MBAA"/>
    <property type="match status" value="1"/>
</dbReference>
<dbReference type="InterPro" id="IPR000014">
    <property type="entry name" value="PAS"/>
</dbReference>
<dbReference type="KEGG" id="afx:JZ786_05045"/>
<dbReference type="InterPro" id="IPR013655">
    <property type="entry name" value="PAS_fold_3"/>
</dbReference>
<keyword evidence="6" id="KW-1185">Reference proteome</keyword>
<dbReference type="PROSITE" id="PS50112">
    <property type="entry name" value="PAS"/>
    <property type="match status" value="5"/>
</dbReference>
<evidence type="ECO:0000313" key="5">
    <source>
        <dbReference type="EMBL" id="QSO48357.1"/>
    </source>
</evidence>
<evidence type="ECO:0000259" key="2">
    <source>
        <dbReference type="PROSITE" id="PS50113"/>
    </source>
</evidence>
<dbReference type="InterPro" id="IPR035965">
    <property type="entry name" value="PAS-like_dom_sf"/>
</dbReference>
<dbReference type="FunFam" id="3.30.70.270:FF:000001">
    <property type="entry name" value="Diguanylate cyclase domain protein"/>
    <property type="match status" value="1"/>
</dbReference>
<dbReference type="SMART" id="SM00091">
    <property type="entry name" value="PAS"/>
    <property type="match status" value="6"/>
</dbReference>
<evidence type="ECO:0000259" key="4">
    <source>
        <dbReference type="PROSITE" id="PS50887"/>
    </source>
</evidence>
<dbReference type="InterPro" id="IPR043128">
    <property type="entry name" value="Rev_trsase/Diguanyl_cyclase"/>
</dbReference>
<dbReference type="PROSITE" id="PS50883">
    <property type="entry name" value="EAL"/>
    <property type="match status" value="1"/>
</dbReference>
<feature type="domain" description="PAS" evidence="1">
    <location>
        <begin position="404"/>
        <end position="472"/>
    </location>
</feature>
<dbReference type="SUPFAM" id="SSF141868">
    <property type="entry name" value="EAL domain-like"/>
    <property type="match status" value="1"/>
</dbReference>
<protein>
    <submittedName>
        <fullName evidence="5">PAS domain S-box protein</fullName>
    </submittedName>
</protein>
<dbReference type="Pfam" id="PF08447">
    <property type="entry name" value="PAS_3"/>
    <property type="match status" value="1"/>
</dbReference>
<dbReference type="GO" id="GO:0006355">
    <property type="term" value="P:regulation of DNA-templated transcription"/>
    <property type="evidence" value="ECO:0007669"/>
    <property type="project" value="InterPro"/>
</dbReference>
<dbReference type="SUPFAM" id="SSF55073">
    <property type="entry name" value="Nucleotide cyclase"/>
    <property type="match status" value="1"/>
</dbReference>
<dbReference type="Pfam" id="PF00989">
    <property type="entry name" value="PAS"/>
    <property type="match status" value="3"/>
</dbReference>
<organism evidence="5 6">
    <name type="scientific">Alicyclobacillus mengziensis</name>
    <dbReference type="NCBI Taxonomy" id="2931921"/>
    <lineage>
        <taxon>Bacteria</taxon>
        <taxon>Bacillati</taxon>
        <taxon>Bacillota</taxon>
        <taxon>Bacilli</taxon>
        <taxon>Bacillales</taxon>
        <taxon>Alicyclobacillaceae</taxon>
        <taxon>Alicyclobacillus</taxon>
    </lineage>
</organism>
<sequence>MKNRYLEKDLIEALEREEFRLYYQPKVDLITGKVTGTEALIRWEHPEKGLISPAEFIPIAEETDLISSIGEWVLRTACVQSKSWKEMGIAPIIMAVNISARQFYQPDFVERIQHILERTELAPQNLELELTEHMIMDVESVLPILHKLKRMGMRISLDDFGTGYSSLYYLNKLPIDVIKIDQSFVRNCTVDTKDGTIVKAIIAMAHQLKIEVIAEGVESKEHLIFLQQNLCNQGQGYLFSKPLPPDELAKRWDQTSETIKREGIPLEVSREKWLGEELENARQELRETFRRQQGMMFKFIERDGKFIHTLCDGELVYRLGFAPEQIIGRELADFLPMLDAASKSQYYRRAWEGEDNVTYEGQHRGVWYVASLRPIRRGGQVVEVIASCVDITERKLQEEKLRQSEHRYRELVNMSPNAIFVHVGGKIVFANPSAAKLLAVKDTDDLIGRSVFDFIHPDDRDMAFNRINYLMKVVGNTLDFVTECFVRYDGGEIDIEAKAVGILYEGEHAVQLLVRDITERKKMERRVIEEKEKLESLLNNAEDAICIMDLEGNILRVNPAWEMMYGWTQDEVVGKPTPTVSQERFRNGWNRVVKQIVGGEVIPHYEIVVCGRRGNEFYVSTSIYPIRDADGKIVSVVGSTRDITARKEAERKLRDSEEKYRLIAENTQDLIGVLDKNGIVKYASPSHKSVLGFSPDIYEGKSAWELVHPNDRANVAKQYAHMVSSKVPRYINFRYRHAEGYWLYVEANGAPVLDEQGEVEKFVVVARVRREKRLENSAKLSAEDQGVMWGTDAPEGRSIMGESYSDSHIEIYKSIIERNNDGIFVLAVDGTIMEVNQTAVQLFGYSQEELQGRSFQQMTFHKATERVGECFHQALQGLPSDFQTDILHKNGTVVHLHVKLVPLDVREQVVGVLCVTKDITVERQLEISLRESEVRYRRLVESSPEPIIVYQNEFVQYANPACIELFGESSLEGLVGKSVFNYFDLDSVYLIQKRIQEVEQIGTKLETVEEKMMRRDGTFIDLEVRGMTILHEGKLAFLMMYHDITRRNRAEQALRENEQRYRLIAENMRDLICLIDWDGRFLYASPSHTTLLGFPTTEYEGNFARDWMHKEDHPKVRSRLENSVNTQEACIFEFRFRDIKENWIWLEGKATPVFDDKGNFIHFLVVSREINERKAYEEKLAHLAFHDALTGLPNRRLFHDRFKQAIKEAERYGRKMAVLYMDMDKFKSINDTLGHDVGDELLKQVAERVSSCLRESDIFARQGGDEFTILLTEIRDEQDAIEVAHRILSSLQEPWKIREHSFTTTSSLGVSFYPSDAITRRTLVKYADESLYEAKQSGKNNVKIYAQRLETSEQA</sequence>
<feature type="domain" description="PAS" evidence="1">
    <location>
        <begin position="1057"/>
        <end position="1127"/>
    </location>
</feature>
<proteinExistence type="predicted"/>
<dbReference type="InterPro" id="IPR029787">
    <property type="entry name" value="Nucleotide_cyclase"/>
</dbReference>
<dbReference type="SMART" id="SM00267">
    <property type="entry name" value="GGDEF"/>
    <property type="match status" value="1"/>
</dbReference>
<dbReference type="InterPro" id="IPR035919">
    <property type="entry name" value="EAL_sf"/>
</dbReference>